<keyword evidence="3" id="KW-1185">Reference proteome</keyword>
<gene>
    <name evidence="2" type="ORF">CY34DRAFT_19605</name>
</gene>
<reference evidence="3" key="2">
    <citation type="submission" date="2015-01" db="EMBL/GenBank/DDBJ databases">
        <title>Evolutionary Origins and Diversification of the Mycorrhizal Mutualists.</title>
        <authorList>
            <consortium name="DOE Joint Genome Institute"/>
            <consortium name="Mycorrhizal Genomics Consortium"/>
            <person name="Kohler A."/>
            <person name="Kuo A."/>
            <person name="Nagy L.G."/>
            <person name="Floudas D."/>
            <person name="Copeland A."/>
            <person name="Barry K.W."/>
            <person name="Cichocki N."/>
            <person name="Veneault-Fourrey C."/>
            <person name="LaButti K."/>
            <person name="Lindquist E.A."/>
            <person name="Lipzen A."/>
            <person name="Lundell T."/>
            <person name="Morin E."/>
            <person name="Murat C."/>
            <person name="Riley R."/>
            <person name="Ohm R."/>
            <person name="Sun H."/>
            <person name="Tunlid A."/>
            <person name="Henrissat B."/>
            <person name="Grigoriev I.V."/>
            <person name="Hibbett D.S."/>
            <person name="Martin F."/>
        </authorList>
    </citation>
    <scope>NUCLEOTIDE SEQUENCE [LARGE SCALE GENOMIC DNA]</scope>
    <source>
        <strain evidence="3">UH-Slu-Lm8-n1</strain>
    </source>
</reference>
<dbReference type="OrthoDB" id="2691365at2759"/>
<reference evidence="2 3" key="1">
    <citation type="submission" date="2014-04" db="EMBL/GenBank/DDBJ databases">
        <authorList>
            <consortium name="DOE Joint Genome Institute"/>
            <person name="Kuo A."/>
            <person name="Ruytinx J."/>
            <person name="Rineau F."/>
            <person name="Colpaert J."/>
            <person name="Kohler A."/>
            <person name="Nagy L.G."/>
            <person name="Floudas D."/>
            <person name="Copeland A."/>
            <person name="Barry K.W."/>
            <person name="Cichocki N."/>
            <person name="Veneault-Fourrey C."/>
            <person name="LaButti K."/>
            <person name="Lindquist E.A."/>
            <person name="Lipzen A."/>
            <person name="Lundell T."/>
            <person name="Morin E."/>
            <person name="Murat C."/>
            <person name="Sun H."/>
            <person name="Tunlid A."/>
            <person name="Henrissat B."/>
            <person name="Grigoriev I.V."/>
            <person name="Hibbett D.S."/>
            <person name="Martin F."/>
            <person name="Nordberg H.P."/>
            <person name="Cantor M.N."/>
            <person name="Hua S.X."/>
        </authorList>
    </citation>
    <scope>NUCLEOTIDE SEQUENCE [LARGE SCALE GENOMIC DNA]</scope>
    <source>
        <strain evidence="2 3">UH-Slu-Lm8-n1</strain>
    </source>
</reference>
<evidence type="ECO:0000256" key="1">
    <source>
        <dbReference type="SAM" id="MobiDB-lite"/>
    </source>
</evidence>
<evidence type="ECO:0000313" key="2">
    <source>
        <dbReference type="EMBL" id="KIK31750.1"/>
    </source>
</evidence>
<evidence type="ECO:0000313" key="3">
    <source>
        <dbReference type="Proteomes" id="UP000054485"/>
    </source>
</evidence>
<feature type="non-terminal residue" evidence="2">
    <location>
        <position position="1"/>
    </location>
</feature>
<name>A0A0C9Z2R4_9AGAM</name>
<feature type="region of interest" description="Disordered" evidence="1">
    <location>
        <begin position="100"/>
        <end position="185"/>
    </location>
</feature>
<dbReference type="InParanoid" id="A0A0C9Z2R4"/>
<protein>
    <submittedName>
        <fullName evidence="2">Uncharacterized protein</fullName>
    </submittedName>
</protein>
<dbReference type="HOGENOM" id="CLU_1122405_0_0_1"/>
<organism evidence="2 3">
    <name type="scientific">Suillus luteus UH-Slu-Lm8-n1</name>
    <dbReference type="NCBI Taxonomy" id="930992"/>
    <lineage>
        <taxon>Eukaryota</taxon>
        <taxon>Fungi</taxon>
        <taxon>Dikarya</taxon>
        <taxon>Basidiomycota</taxon>
        <taxon>Agaricomycotina</taxon>
        <taxon>Agaricomycetes</taxon>
        <taxon>Agaricomycetidae</taxon>
        <taxon>Boletales</taxon>
        <taxon>Suillineae</taxon>
        <taxon>Suillaceae</taxon>
        <taxon>Suillus</taxon>
    </lineage>
</organism>
<feature type="compositionally biased region" description="Low complexity" evidence="1">
    <location>
        <begin position="100"/>
        <end position="116"/>
    </location>
</feature>
<dbReference type="AlphaFoldDB" id="A0A0C9Z2R4"/>
<dbReference type="EMBL" id="KN836682">
    <property type="protein sequence ID" value="KIK31750.1"/>
    <property type="molecule type" value="Genomic_DNA"/>
</dbReference>
<feature type="compositionally biased region" description="Acidic residues" evidence="1">
    <location>
        <begin position="152"/>
        <end position="167"/>
    </location>
</feature>
<dbReference type="Proteomes" id="UP000054485">
    <property type="component" value="Unassembled WGS sequence"/>
</dbReference>
<proteinExistence type="predicted"/>
<sequence>MSKRAAFDDGEHAPKRVRIDVDDGNCQLSPLADPAAWEILEQYLTTDMTYPQMEQAFSAYLGNRYVADDWKDARDALFSGDDDDSIALANLRALKISHIPLPSSSSRTGSSLSSTPVQQIYRRSKSRTVDRSNTRIQRSGRHSEPSPYIITEADEDDDDEEEEEDDRGSDGVSEQSSKVVRDFGPSAKDRLAATFDTIFDRVEGTAPSLSESRQARHCIAVPSSRVIEGRMYCLHVNRSSTDYIAEHL</sequence>
<accession>A0A0C9Z2R4</accession>